<feature type="compositionally biased region" description="Low complexity" evidence="1">
    <location>
        <begin position="47"/>
        <end position="57"/>
    </location>
</feature>
<reference evidence="4 5" key="1">
    <citation type="submission" date="2020-08" db="EMBL/GenBank/DDBJ databases">
        <title>Genomic Encyclopedia of Type Strains, Phase IV (KMG-IV): sequencing the most valuable type-strain genomes for metagenomic binning, comparative biology and taxonomic classification.</title>
        <authorList>
            <person name="Goeker M."/>
        </authorList>
    </citation>
    <scope>NUCLEOTIDE SEQUENCE [LARGE SCALE GENOMIC DNA]</scope>
    <source>
        <strain evidence="4 5">DSM 26718</strain>
    </source>
</reference>
<dbReference type="InterPro" id="IPR011250">
    <property type="entry name" value="OMP/PagP_B-barrel"/>
</dbReference>
<dbReference type="InterPro" id="IPR025665">
    <property type="entry name" value="Beta-barrel_OMP_2"/>
</dbReference>
<evidence type="ECO:0000256" key="2">
    <source>
        <dbReference type="SAM" id="SignalP"/>
    </source>
</evidence>
<evidence type="ECO:0000259" key="3">
    <source>
        <dbReference type="Pfam" id="PF13568"/>
    </source>
</evidence>
<dbReference type="AlphaFoldDB" id="A0A7W9WA10"/>
<evidence type="ECO:0000313" key="5">
    <source>
        <dbReference type="Proteomes" id="UP000532746"/>
    </source>
</evidence>
<proteinExistence type="predicted"/>
<accession>A0A7W9WA10</accession>
<keyword evidence="5" id="KW-1185">Reference proteome</keyword>
<dbReference type="EMBL" id="JACHGG010000001">
    <property type="protein sequence ID" value="MBB6058254.1"/>
    <property type="molecule type" value="Genomic_DNA"/>
</dbReference>
<feature type="chain" id="PRO_5030928185" description="Outer membrane protein beta-barrel domain-containing protein" evidence="2">
    <location>
        <begin position="24"/>
        <end position="261"/>
    </location>
</feature>
<sequence>MNTKRLFGRLAAAALFVTAFATASEAQIQPHRVPKYTGPAQARPVRSTPSYSSSASSATDGVKFGIRAGVNVSDWSGDAVNSVMDLADYTNGAVTKEMKPGFHAGLYASLPLGPRFAIEPGVGYSEKGTVLTGRIPLEQFDFLNAKVKATARMAYLDIPLLAKGYLTDGFYVFAGPQASVLLSGKARVNASALGFSAFNENFDIKDQFRQVDFSVTGGLGYQFQNGLGLSAGYDYGLSSLDKNNNFDAQNRVIKASVNYSF</sequence>
<name>A0A7W9WA10_9BACT</name>
<dbReference type="Proteomes" id="UP000532746">
    <property type="component" value="Unassembled WGS sequence"/>
</dbReference>
<evidence type="ECO:0000313" key="4">
    <source>
        <dbReference type="EMBL" id="MBB6058254.1"/>
    </source>
</evidence>
<organism evidence="4 5">
    <name type="scientific">Hymenobacter luteus</name>
    <dbReference type="NCBI Taxonomy" id="1411122"/>
    <lineage>
        <taxon>Bacteria</taxon>
        <taxon>Pseudomonadati</taxon>
        <taxon>Bacteroidota</taxon>
        <taxon>Cytophagia</taxon>
        <taxon>Cytophagales</taxon>
        <taxon>Hymenobacteraceae</taxon>
        <taxon>Hymenobacter</taxon>
    </lineage>
</organism>
<evidence type="ECO:0000256" key="1">
    <source>
        <dbReference type="SAM" id="MobiDB-lite"/>
    </source>
</evidence>
<feature type="region of interest" description="Disordered" evidence="1">
    <location>
        <begin position="35"/>
        <end position="57"/>
    </location>
</feature>
<feature type="signal peptide" evidence="2">
    <location>
        <begin position="1"/>
        <end position="23"/>
    </location>
</feature>
<feature type="domain" description="Outer membrane protein beta-barrel" evidence="3">
    <location>
        <begin position="60"/>
        <end position="241"/>
    </location>
</feature>
<keyword evidence="2" id="KW-0732">Signal</keyword>
<gene>
    <name evidence="4" type="ORF">HNQ93_001084</name>
</gene>
<dbReference type="RefSeq" id="WP_183401596.1">
    <property type="nucleotide sequence ID" value="NZ_JACHGG010000001.1"/>
</dbReference>
<protein>
    <recommendedName>
        <fullName evidence="3">Outer membrane protein beta-barrel domain-containing protein</fullName>
    </recommendedName>
</protein>
<comment type="caution">
    <text evidence="4">The sequence shown here is derived from an EMBL/GenBank/DDBJ whole genome shotgun (WGS) entry which is preliminary data.</text>
</comment>
<dbReference type="SUPFAM" id="SSF56925">
    <property type="entry name" value="OMPA-like"/>
    <property type="match status" value="1"/>
</dbReference>
<dbReference type="Pfam" id="PF13568">
    <property type="entry name" value="OMP_b-brl_2"/>
    <property type="match status" value="1"/>
</dbReference>